<proteinExistence type="predicted"/>
<evidence type="ECO:0000313" key="2">
    <source>
        <dbReference type="Proteomes" id="UP000054845"/>
    </source>
</evidence>
<dbReference type="EMBL" id="CCYA01000389">
    <property type="protein sequence ID" value="CEH19424.1"/>
    <property type="molecule type" value="Genomic_DNA"/>
</dbReference>
<sequence length="79" mass="9191">MRSLSWVGAKPAIGLDRKAWLGKRGYHFVLARRRRCRCGVKVSIKVQMAEMIRWSSLEFALYRHSGLIEMRKGMQAVVR</sequence>
<evidence type="ECO:0000313" key="1">
    <source>
        <dbReference type="EMBL" id="CEH19424.1"/>
    </source>
</evidence>
<organism evidence="1 2">
    <name type="scientific">Ceraceosorus bombacis</name>
    <dbReference type="NCBI Taxonomy" id="401625"/>
    <lineage>
        <taxon>Eukaryota</taxon>
        <taxon>Fungi</taxon>
        <taxon>Dikarya</taxon>
        <taxon>Basidiomycota</taxon>
        <taxon>Ustilaginomycotina</taxon>
        <taxon>Exobasidiomycetes</taxon>
        <taxon>Ceraceosorales</taxon>
        <taxon>Ceraceosoraceae</taxon>
        <taxon>Ceraceosorus</taxon>
    </lineage>
</organism>
<name>A0A0P1BSF0_9BASI</name>
<keyword evidence="2" id="KW-1185">Reference proteome</keyword>
<dbReference type="Proteomes" id="UP000054845">
    <property type="component" value="Unassembled WGS sequence"/>
</dbReference>
<dbReference type="AlphaFoldDB" id="A0A0P1BSF0"/>
<reference evidence="1 2" key="1">
    <citation type="submission" date="2014-09" db="EMBL/GenBank/DDBJ databases">
        <authorList>
            <person name="Magalhaes I.L.F."/>
            <person name="Oliveira U."/>
            <person name="Santos F.R."/>
            <person name="Vidigal T.H.D.A."/>
            <person name="Brescovit A.D."/>
            <person name="Santos A.J."/>
        </authorList>
    </citation>
    <scope>NUCLEOTIDE SEQUENCE [LARGE SCALE GENOMIC DNA]</scope>
</reference>
<protein>
    <submittedName>
        <fullName evidence="1">Uncharacterized protein</fullName>
    </submittedName>
</protein>
<accession>A0A0P1BSF0</accession>